<accession>A0A7C9IMI4</accession>
<dbReference type="PROSITE" id="PS50943">
    <property type="entry name" value="HTH_CROC1"/>
    <property type="match status" value="1"/>
</dbReference>
<protein>
    <submittedName>
        <fullName evidence="2">Helix-turn-helix domain-containing protein</fullName>
    </submittedName>
</protein>
<evidence type="ECO:0000259" key="1">
    <source>
        <dbReference type="PROSITE" id="PS50943"/>
    </source>
</evidence>
<comment type="caution">
    <text evidence="2">The sequence shown here is derived from an EMBL/GenBank/DDBJ whole genome shotgun (WGS) entry which is preliminary data.</text>
</comment>
<gene>
    <name evidence="2" type="ORF">GTA51_15780</name>
</gene>
<proteinExistence type="predicted"/>
<dbReference type="Pfam" id="PF01381">
    <property type="entry name" value="HTH_3"/>
    <property type="match status" value="1"/>
</dbReference>
<feature type="domain" description="HTH cro/C1-type" evidence="1">
    <location>
        <begin position="27"/>
        <end position="81"/>
    </location>
</feature>
<dbReference type="CDD" id="cd00093">
    <property type="entry name" value="HTH_XRE"/>
    <property type="match status" value="1"/>
</dbReference>
<dbReference type="EMBL" id="WVUD01000036">
    <property type="protein sequence ID" value="MYL84581.1"/>
    <property type="molecule type" value="Genomic_DNA"/>
</dbReference>
<dbReference type="GO" id="GO:0003677">
    <property type="term" value="F:DNA binding"/>
    <property type="evidence" value="ECO:0007669"/>
    <property type="project" value="InterPro"/>
</dbReference>
<sequence length="89" mass="10107">MTLHFEFPKTIFCKGYPAAPRFLGEEIRKKRMDLGLQITDLAEALSVDESSILNWEIRGVKPKRGNLRKIEQFLKKGTAGVGWDRISGT</sequence>
<dbReference type="InterPro" id="IPR001387">
    <property type="entry name" value="Cro/C1-type_HTH"/>
</dbReference>
<dbReference type="OrthoDB" id="671638at2"/>
<dbReference type="AlphaFoldDB" id="A0A7C9IMI4"/>
<dbReference type="SUPFAM" id="SSF47413">
    <property type="entry name" value="lambda repressor-like DNA-binding domains"/>
    <property type="match status" value="1"/>
</dbReference>
<evidence type="ECO:0000313" key="3">
    <source>
        <dbReference type="Proteomes" id="UP000482487"/>
    </source>
</evidence>
<name>A0A7C9IMI4_9BACT</name>
<evidence type="ECO:0000313" key="2">
    <source>
        <dbReference type="EMBL" id="MYL84581.1"/>
    </source>
</evidence>
<dbReference type="SMART" id="SM00530">
    <property type="entry name" value="HTH_XRE"/>
    <property type="match status" value="1"/>
</dbReference>
<keyword evidence="3" id="KW-1185">Reference proteome</keyword>
<dbReference type="Gene3D" id="1.10.260.40">
    <property type="entry name" value="lambda repressor-like DNA-binding domains"/>
    <property type="match status" value="1"/>
</dbReference>
<dbReference type="InterPro" id="IPR010982">
    <property type="entry name" value="Lambda_DNA-bd_dom_sf"/>
</dbReference>
<organism evidence="2 3">
    <name type="scientific">Solidesulfovibrio aerotolerans</name>
    <dbReference type="NCBI Taxonomy" id="295255"/>
    <lineage>
        <taxon>Bacteria</taxon>
        <taxon>Pseudomonadati</taxon>
        <taxon>Thermodesulfobacteriota</taxon>
        <taxon>Desulfovibrionia</taxon>
        <taxon>Desulfovibrionales</taxon>
        <taxon>Desulfovibrionaceae</taxon>
        <taxon>Solidesulfovibrio</taxon>
    </lineage>
</organism>
<dbReference type="Proteomes" id="UP000482487">
    <property type="component" value="Unassembled WGS sequence"/>
</dbReference>
<dbReference type="RefSeq" id="WP_160962750.1">
    <property type="nucleotide sequence ID" value="NZ_WVUD01000036.1"/>
</dbReference>
<reference evidence="2 3" key="1">
    <citation type="submission" date="2020-01" db="EMBL/GenBank/DDBJ databases">
        <title>Genome sequence of Desulfovibrio aerotolerans DSM 16695(T).</title>
        <authorList>
            <person name="Karnachuk O."/>
            <person name="Avakyan M."/>
            <person name="Mardanov A."/>
            <person name="Kadnikov V."/>
            <person name="Ravin N."/>
        </authorList>
    </citation>
    <scope>NUCLEOTIDE SEQUENCE [LARGE SCALE GENOMIC DNA]</scope>
    <source>
        <strain evidence="2 3">DSM 16695</strain>
    </source>
</reference>